<accession>A0A9D1UBC8</accession>
<evidence type="ECO:0000259" key="2">
    <source>
        <dbReference type="SMART" id="SM00470"/>
    </source>
</evidence>
<organism evidence="3 4">
    <name type="scientific">Candidatus Acetatifactor stercoripullorum</name>
    <dbReference type="NCBI Taxonomy" id="2838414"/>
    <lineage>
        <taxon>Bacteria</taxon>
        <taxon>Bacillati</taxon>
        <taxon>Bacillota</taxon>
        <taxon>Clostridia</taxon>
        <taxon>Lachnospirales</taxon>
        <taxon>Lachnospiraceae</taxon>
        <taxon>Acetatifactor</taxon>
    </lineage>
</organism>
<comment type="similarity">
    <text evidence="1">Belongs to the ParB family.</text>
</comment>
<gene>
    <name evidence="3" type="ORF">H9742_01390</name>
</gene>
<dbReference type="Proteomes" id="UP000824265">
    <property type="component" value="Unassembled WGS sequence"/>
</dbReference>
<dbReference type="InterPro" id="IPR050336">
    <property type="entry name" value="Chromosome_partition/occlusion"/>
</dbReference>
<protein>
    <submittedName>
        <fullName evidence="3">ParB/RepB/Spo0J family partition protein</fullName>
    </submittedName>
</protein>
<evidence type="ECO:0000256" key="1">
    <source>
        <dbReference type="ARBA" id="ARBA00006295"/>
    </source>
</evidence>
<dbReference type="GO" id="GO:0007059">
    <property type="term" value="P:chromosome segregation"/>
    <property type="evidence" value="ECO:0007669"/>
    <property type="project" value="TreeGrafter"/>
</dbReference>
<reference evidence="3" key="1">
    <citation type="journal article" date="2021" name="PeerJ">
        <title>Extensive microbial diversity within the chicken gut microbiome revealed by metagenomics and culture.</title>
        <authorList>
            <person name="Gilroy R."/>
            <person name="Ravi A."/>
            <person name="Getino M."/>
            <person name="Pursley I."/>
            <person name="Horton D.L."/>
            <person name="Alikhan N.F."/>
            <person name="Baker D."/>
            <person name="Gharbi K."/>
            <person name="Hall N."/>
            <person name="Watson M."/>
            <person name="Adriaenssens E.M."/>
            <person name="Foster-Nyarko E."/>
            <person name="Jarju S."/>
            <person name="Secka A."/>
            <person name="Antonio M."/>
            <person name="Oren A."/>
            <person name="Chaudhuri R.R."/>
            <person name="La Ragione R."/>
            <person name="Hildebrand F."/>
            <person name="Pallen M.J."/>
        </authorList>
    </citation>
    <scope>NUCLEOTIDE SEQUENCE</scope>
    <source>
        <strain evidence="3">CHK195-6426</strain>
    </source>
</reference>
<dbReference type="AlphaFoldDB" id="A0A9D1UBC8"/>
<dbReference type="InterPro" id="IPR003115">
    <property type="entry name" value="ParB_N"/>
</dbReference>
<dbReference type="GO" id="GO:0003677">
    <property type="term" value="F:DNA binding"/>
    <property type="evidence" value="ECO:0007669"/>
    <property type="project" value="InterPro"/>
</dbReference>
<feature type="domain" description="ParB-like N-terminal" evidence="2">
    <location>
        <begin position="28"/>
        <end position="118"/>
    </location>
</feature>
<dbReference type="CDD" id="cd16408">
    <property type="entry name" value="ParB_N_like"/>
    <property type="match status" value="1"/>
</dbReference>
<dbReference type="SUPFAM" id="SSF110849">
    <property type="entry name" value="ParB/Sulfiredoxin"/>
    <property type="match status" value="1"/>
</dbReference>
<dbReference type="InterPro" id="IPR004437">
    <property type="entry name" value="ParB/RepB/Spo0J"/>
</dbReference>
<dbReference type="SUPFAM" id="SSF109709">
    <property type="entry name" value="KorB DNA-binding domain-like"/>
    <property type="match status" value="1"/>
</dbReference>
<dbReference type="Gene3D" id="3.90.1530.30">
    <property type="match status" value="1"/>
</dbReference>
<proteinExistence type="inferred from homology"/>
<comment type="caution">
    <text evidence="3">The sequence shown here is derived from an EMBL/GenBank/DDBJ whole genome shotgun (WGS) entry which is preliminary data.</text>
</comment>
<dbReference type="EMBL" id="DXGH01000007">
    <property type="protein sequence ID" value="HIW80175.1"/>
    <property type="molecule type" value="Genomic_DNA"/>
</dbReference>
<reference evidence="3" key="2">
    <citation type="submission" date="2021-04" db="EMBL/GenBank/DDBJ databases">
        <authorList>
            <person name="Gilroy R."/>
        </authorList>
    </citation>
    <scope>NUCLEOTIDE SEQUENCE</scope>
    <source>
        <strain evidence="3">CHK195-6426</strain>
    </source>
</reference>
<dbReference type="PANTHER" id="PTHR33375">
    <property type="entry name" value="CHROMOSOME-PARTITIONING PROTEIN PARB-RELATED"/>
    <property type="match status" value="1"/>
</dbReference>
<dbReference type="GO" id="GO:0005694">
    <property type="term" value="C:chromosome"/>
    <property type="evidence" value="ECO:0007669"/>
    <property type="project" value="TreeGrafter"/>
</dbReference>
<dbReference type="NCBIfam" id="TIGR00180">
    <property type="entry name" value="parB_part"/>
    <property type="match status" value="1"/>
</dbReference>
<dbReference type="InterPro" id="IPR036086">
    <property type="entry name" value="ParB/Sulfiredoxin_sf"/>
</dbReference>
<evidence type="ECO:0000313" key="4">
    <source>
        <dbReference type="Proteomes" id="UP000824265"/>
    </source>
</evidence>
<dbReference type="Pfam" id="PF02195">
    <property type="entry name" value="ParB_N"/>
    <property type="match status" value="1"/>
</dbReference>
<dbReference type="Gene3D" id="1.10.10.2830">
    <property type="match status" value="1"/>
</dbReference>
<dbReference type="SMART" id="SM00470">
    <property type="entry name" value="ParB"/>
    <property type="match status" value="1"/>
</dbReference>
<sequence length="316" mass="35482">MKANQPKRKLFNDAVDLLTGDAPDSGIQMIPVDQIKPFHEHPFKLYRGERLDDMVESIREHGILTPVIVRKLSSGYEMLAGHNRQNAARIAGLKEIPAIVKEDLTDEEAWVYVLETNVIQRSFSDLTVTERIAVLAARYDKVCGTKKREEIIEELHRLTGAGGHDVHQQAKSRELIGQEYGMTGRNIARYVRCNQLIPAFKEMLDDGSLTLVSGVELSFLSEEEQELVNKALEQNGIRVKGNIAKKLKAAAGTITEKTVRSILALDKSVTEVKKKSSINVKVPADVYHRYFSEVDDREVQKILVEALGLYFKAKGE</sequence>
<name>A0A9D1UBC8_9FIRM</name>
<evidence type="ECO:0000313" key="3">
    <source>
        <dbReference type="EMBL" id="HIW80175.1"/>
    </source>
</evidence>
<dbReference type="PANTHER" id="PTHR33375:SF1">
    <property type="entry name" value="CHROMOSOME-PARTITIONING PROTEIN PARB-RELATED"/>
    <property type="match status" value="1"/>
</dbReference>